<feature type="domain" description="CMP/dCMP-type deaminase" evidence="1">
    <location>
        <begin position="7"/>
        <end position="131"/>
    </location>
</feature>
<proteinExistence type="predicted"/>
<reference evidence="2 3" key="1">
    <citation type="submission" date="2019-09" db="EMBL/GenBank/DDBJ databases">
        <title>Goodfellowia gen. nov., a new genus of the Pseudonocardineae related to Actinoalloteichus, containing Goodfellowia coeruleoviolacea gen. nov., comb. nov. gen. nov., comb. nov.</title>
        <authorList>
            <person name="Labeda D."/>
        </authorList>
    </citation>
    <scope>NUCLEOTIDE SEQUENCE [LARGE SCALE GENOMIC DNA]</scope>
    <source>
        <strain evidence="2 3">AN110305</strain>
    </source>
</reference>
<dbReference type="SUPFAM" id="SSF53927">
    <property type="entry name" value="Cytidine deaminase-like"/>
    <property type="match status" value="1"/>
</dbReference>
<reference evidence="2 3" key="2">
    <citation type="submission" date="2019-09" db="EMBL/GenBank/DDBJ databases">
        <authorList>
            <person name="Jin C."/>
        </authorList>
    </citation>
    <scope>NUCLEOTIDE SEQUENCE [LARGE SCALE GENOMIC DNA]</scope>
    <source>
        <strain evidence="2 3">AN110305</strain>
    </source>
</reference>
<dbReference type="InterPro" id="IPR002125">
    <property type="entry name" value="CMP_dCMP_dom"/>
</dbReference>
<dbReference type="InterPro" id="IPR016193">
    <property type="entry name" value="Cytidine_deaminase-like"/>
</dbReference>
<dbReference type="PANTHER" id="PTHR11079">
    <property type="entry name" value="CYTOSINE DEAMINASE FAMILY MEMBER"/>
    <property type="match status" value="1"/>
</dbReference>
<dbReference type="Gene3D" id="3.40.140.10">
    <property type="entry name" value="Cytidine Deaminase, domain 2"/>
    <property type="match status" value="1"/>
</dbReference>
<gene>
    <name evidence="2" type="ORF">F0L68_32170</name>
</gene>
<organism evidence="2 3">
    <name type="scientific">Solihabitans fulvus</name>
    <dbReference type="NCBI Taxonomy" id="1892852"/>
    <lineage>
        <taxon>Bacteria</taxon>
        <taxon>Bacillati</taxon>
        <taxon>Actinomycetota</taxon>
        <taxon>Actinomycetes</taxon>
        <taxon>Pseudonocardiales</taxon>
        <taxon>Pseudonocardiaceae</taxon>
        <taxon>Solihabitans</taxon>
    </lineage>
</organism>
<dbReference type="PANTHER" id="PTHR11079:SF162">
    <property type="entry name" value="RIBOFLAVIN BIOSYNTHESIS PROTEIN PYRD, CHLOROPLASTIC"/>
    <property type="match status" value="1"/>
</dbReference>
<dbReference type="SUPFAM" id="SSF54427">
    <property type="entry name" value="NTF2-like"/>
    <property type="match status" value="1"/>
</dbReference>
<dbReference type="Pfam" id="PF00383">
    <property type="entry name" value="dCMP_cyt_deam_1"/>
    <property type="match status" value="1"/>
</dbReference>
<evidence type="ECO:0000313" key="3">
    <source>
        <dbReference type="Proteomes" id="UP000323454"/>
    </source>
</evidence>
<accession>A0A5B2WPP0</accession>
<evidence type="ECO:0000259" key="1">
    <source>
        <dbReference type="PROSITE" id="PS51747"/>
    </source>
</evidence>
<dbReference type="OrthoDB" id="9800865at2"/>
<sequence length="276" mass="29533">MTETQAARDRRWLQRAVDLAAHCPPSATAFAVGAVIVDAAGVELATGYSRETDEHVHAEESALVKLDPADDRLPGATVYSSLEPCSVRKSRPRSCTQLILAAGVGRVVFALREPLVFVDCDGAEQLAAAGVEVVRLDEFADQVRAANPHVFGQPVDGQLVDGPAASLAAAVESGDPELLGPLLHENVRWGGEEDTADTCHSRGDVLRWYGTARANGLRVWVDETETRSGAVVCKVRIVAGGQEALRYQVFRVVDGLVVEIRGYPELADALAWADRG</sequence>
<keyword evidence="3" id="KW-1185">Reference proteome</keyword>
<comment type="caution">
    <text evidence="2">The sequence shown here is derived from an EMBL/GenBank/DDBJ whole genome shotgun (WGS) entry which is preliminary data.</text>
</comment>
<dbReference type="AlphaFoldDB" id="A0A5B2WPP0"/>
<dbReference type="Gene3D" id="3.10.450.50">
    <property type="match status" value="1"/>
</dbReference>
<dbReference type="InterPro" id="IPR032710">
    <property type="entry name" value="NTF2-like_dom_sf"/>
</dbReference>
<dbReference type="Proteomes" id="UP000323454">
    <property type="component" value="Unassembled WGS sequence"/>
</dbReference>
<dbReference type="EMBL" id="VUOB01000064">
    <property type="protein sequence ID" value="KAA2253923.1"/>
    <property type="molecule type" value="Genomic_DNA"/>
</dbReference>
<protein>
    <recommendedName>
        <fullName evidence="1">CMP/dCMP-type deaminase domain-containing protein</fullName>
    </recommendedName>
</protein>
<dbReference type="GO" id="GO:0008835">
    <property type="term" value="F:diaminohydroxyphosphoribosylaminopyrimidine deaminase activity"/>
    <property type="evidence" value="ECO:0007669"/>
    <property type="project" value="TreeGrafter"/>
</dbReference>
<dbReference type="RefSeq" id="WP_149853617.1">
    <property type="nucleotide sequence ID" value="NZ_VUOB01000064.1"/>
</dbReference>
<evidence type="ECO:0000313" key="2">
    <source>
        <dbReference type="EMBL" id="KAA2253923.1"/>
    </source>
</evidence>
<name>A0A5B2WPP0_9PSEU</name>
<dbReference type="PROSITE" id="PS51747">
    <property type="entry name" value="CYT_DCMP_DEAMINASES_2"/>
    <property type="match status" value="1"/>
</dbReference>